<reference evidence="3" key="1">
    <citation type="journal article" date="2012" name="Nature">
        <title>A physical, genetic and functional sequence assembly of the barley genome.</title>
        <authorList>
            <consortium name="The International Barley Genome Sequencing Consortium"/>
            <person name="Mayer K.F."/>
            <person name="Waugh R."/>
            <person name="Brown J.W."/>
            <person name="Schulman A."/>
            <person name="Langridge P."/>
            <person name="Platzer M."/>
            <person name="Fincher G.B."/>
            <person name="Muehlbauer G.J."/>
            <person name="Sato K."/>
            <person name="Close T.J."/>
            <person name="Wise R.P."/>
            <person name="Stein N."/>
        </authorList>
    </citation>
    <scope>NUCLEOTIDE SEQUENCE [LARGE SCALE GENOMIC DNA]</scope>
    <source>
        <strain evidence="3">cv. Morex</strain>
    </source>
</reference>
<proteinExistence type="predicted"/>
<dbReference type="GeneID" id="123440344"/>
<evidence type="ECO:0000259" key="1">
    <source>
        <dbReference type="Pfam" id="PF08241"/>
    </source>
</evidence>
<dbReference type="PANTHER" id="PTHR45085:SF3">
    <property type="entry name" value="S-ADENOSYL-L-METHIONINE-DEPENDENT METHYLTRANSFERASES SUPERFAMILY PROTEIN"/>
    <property type="match status" value="1"/>
</dbReference>
<dbReference type="KEGG" id="hvg:123440344"/>
<reference evidence="2" key="2">
    <citation type="submission" date="2020-10" db="EMBL/GenBank/DDBJ databases">
        <authorList>
            <person name="Scholz U."/>
            <person name="Mascher M."/>
            <person name="Fiebig A."/>
        </authorList>
    </citation>
    <scope>NUCLEOTIDE SEQUENCE [LARGE SCALE GENOMIC DNA]</scope>
    <source>
        <strain evidence="2">cv. Morex</strain>
    </source>
</reference>
<organism evidence="2 3">
    <name type="scientific">Hordeum vulgare subsp. vulgare</name>
    <name type="common">Domesticated barley</name>
    <dbReference type="NCBI Taxonomy" id="112509"/>
    <lineage>
        <taxon>Eukaryota</taxon>
        <taxon>Viridiplantae</taxon>
        <taxon>Streptophyta</taxon>
        <taxon>Embryophyta</taxon>
        <taxon>Tracheophyta</taxon>
        <taxon>Spermatophyta</taxon>
        <taxon>Magnoliopsida</taxon>
        <taxon>Liliopsida</taxon>
        <taxon>Poales</taxon>
        <taxon>Poaceae</taxon>
        <taxon>BOP clade</taxon>
        <taxon>Pooideae</taxon>
        <taxon>Triticodae</taxon>
        <taxon>Triticeae</taxon>
        <taxon>Hordeinae</taxon>
        <taxon>Hordeum</taxon>
    </lineage>
</organism>
<evidence type="ECO:0000313" key="3">
    <source>
        <dbReference type="Proteomes" id="UP000011116"/>
    </source>
</evidence>
<dbReference type="CDD" id="cd02440">
    <property type="entry name" value="AdoMet_MTases"/>
    <property type="match status" value="1"/>
</dbReference>
<dbReference type="InterPro" id="IPR013216">
    <property type="entry name" value="Methyltransf_11"/>
</dbReference>
<accession>A0A8I6XAK7</accession>
<dbReference type="SUPFAM" id="SSF53335">
    <property type="entry name" value="S-adenosyl-L-methionine-dependent methyltransferases"/>
    <property type="match status" value="1"/>
</dbReference>
<dbReference type="RefSeq" id="XP_044972851.1">
    <property type="nucleotide sequence ID" value="XM_045116916.1"/>
</dbReference>
<dbReference type="SMR" id="A0A8I6XAK7"/>
<dbReference type="GO" id="GO:0008757">
    <property type="term" value="F:S-adenosylmethionine-dependent methyltransferase activity"/>
    <property type="evidence" value="ECO:0007669"/>
    <property type="project" value="InterPro"/>
</dbReference>
<dbReference type="Gramene" id="HORVU.MOREX.r3.3HG0294230.1">
    <property type="protein sequence ID" value="HORVU.MOREX.r3.3HG0294230.1.CDS1"/>
    <property type="gene ID" value="HORVU.MOREX.r3.3HG0294230"/>
</dbReference>
<dbReference type="PANTHER" id="PTHR45085">
    <property type="entry name" value="F21J9.14"/>
    <property type="match status" value="1"/>
</dbReference>
<dbReference type="Gramene" id="HORVU.MOREX.r2.3HG0244790.1">
    <property type="protein sequence ID" value="HORVU.MOREX.r2.3HG0244790.1.CDS.1"/>
    <property type="gene ID" value="HORVU.MOREX.r2.3HG0244790"/>
</dbReference>
<name>A0A8I6XAK7_HORVV</name>
<sequence>MDRHVRRLLNRVAIALAAVATAALLHLFRSPSASCFGGSLAHSSLSLSTAPLPRTSCDAASRRVVDPDTRLAKLRSSPRWKRHNAALSASVIDPLRRLRLLGRSSRVLCLAAGAGQAVDALRVAGVGDVTGVDLVDFPPLVRRADPHNLPFFDDAFDLVLSSDPAAFTGALFPSRFASEIERTVRRGGAIAVAVDRRVDLNVVASIFRKSRLVDVRNATFDVSATSIVILSANSERH</sequence>
<gene>
    <name evidence="2" type="primary">LOC123440344</name>
</gene>
<reference evidence="2" key="3">
    <citation type="submission" date="2022-01" db="UniProtKB">
        <authorList>
            <consortium name="EnsemblPlants"/>
        </authorList>
    </citation>
    <scope>IDENTIFICATION</scope>
    <source>
        <strain evidence="2">subsp. vulgare</strain>
    </source>
</reference>
<dbReference type="Pfam" id="PF08241">
    <property type="entry name" value="Methyltransf_11"/>
    <property type="match status" value="1"/>
</dbReference>
<evidence type="ECO:0000313" key="2">
    <source>
        <dbReference type="EnsemblPlants" id="HORVU.MOREX.r3.3HG0294230.1.CDS1"/>
    </source>
</evidence>
<dbReference type="Proteomes" id="UP000011116">
    <property type="component" value="Chromosome 3H"/>
</dbReference>
<dbReference type="AlphaFoldDB" id="A0A8I6XAK7"/>
<dbReference type="Gene3D" id="3.40.50.150">
    <property type="entry name" value="Vaccinia Virus protein VP39"/>
    <property type="match status" value="1"/>
</dbReference>
<protein>
    <recommendedName>
        <fullName evidence="1">Methyltransferase type 11 domain-containing protein</fullName>
    </recommendedName>
</protein>
<dbReference type="InterPro" id="IPR029063">
    <property type="entry name" value="SAM-dependent_MTases_sf"/>
</dbReference>
<dbReference type="EnsemblPlants" id="HORVU.MOREX.r3.3HG0294230.1">
    <property type="protein sequence ID" value="HORVU.MOREX.r3.3HG0294230.1.CDS1"/>
    <property type="gene ID" value="HORVU.MOREX.r3.3HG0294230"/>
</dbReference>
<dbReference type="OrthoDB" id="682522at2759"/>
<feature type="domain" description="Methyltransferase type 11" evidence="1">
    <location>
        <begin position="108"/>
        <end position="191"/>
    </location>
</feature>
<keyword evidence="3" id="KW-1185">Reference proteome</keyword>